<name>A0A1G2DSR7_9BACT</name>
<gene>
    <name evidence="1" type="ORF">A2494_02890</name>
</gene>
<reference evidence="1 2" key="1">
    <citation type="journal article" date="2016" name="Nat. Commun.">
        <title>Thousands of microbial genomes shed light on interconnected biogeochemical processes in an aquifer system.</title>
        <authorList>
            <person name="Anantharaman K."/>
            <person name="Brown C.T."/>
            <person name="Hug L.A."/>
            <person name="Sharon I."/>
            <person name="Castelle C.J."/>
            <person name="Probst A.J."/>
            <person name="Thomas B.C."/>
            <person name="Singh A."/>
            <person name="Wilkins M.J."/>
            <person name="Karaoz U."/>
            <person name="Brodie E.L."/>
            <person name="Williams K.H."/>
            <person name="Hubbard S.S."/>
            <person name="Banfield J.F."/>
        </authorList>
    </citation>
    <scope>NUCLEOTIDE SEQUENCE [LARGE SCALE GENOMIC DNA]</scope>
</reference>
<dbReference type="Proteomes" id="UP000178106">
    <property type="component" value="Unassembled WGS sequence"/>
</dbReference>
<protein>
    <submittedName>
        <fullName evidence="1">Uncharacterized protein</fullName>
    </submittedName>
</protein>
<sequence length="86" mass="10044">MATRKAIQSRKLIRGTRAHALAVYLMQPQRLYEYCPFLHIPFARLYAGTHTRSDLDVIEDYVRQAKETERKFADISGRLELLLPHS</sequence>
<comment type="caution">
    <text evidence="1">The sequence shown here is derived from an EMBL/GenBank/DDBJ whole genome shotgun (WGS) entry which is preliminary data.</text>
</comment>
<organism evidence="1 2">
    <name type="scientific">Candidatus Lloydbacteria bacterium RIFOXYC12_FULL_46_25</name>
    <dbReference type="NCBI Taxonomy" id="1798670"/>
    <lineage>
        <taxon>Bacteria</taxon>
        <taxon>Candidatus Lloydiibacteriota</taxon>
    </lineage>
</organism>
<evidence type="ECO:0000313" key="1">
    <source>
        <dbReference type="EMBL" id="OGZ16669.1"/>
    </source>
</evidence>
<accession>A0A1G2DSR7</accession>
<dbReference type="AlphaFoldDB" id="A0A1G2DSR7"/>
<proteinExistence type="predicted"/>
<dbReference type="EMBL" id="MHLU01000167">
    <property type="protein sequence ID" value="OGZ16669.1"/>
    <property type="molecule type" value="Genomic_DNA"/>
</dbReference>
<evidence type="ECO:0000313" key="2">
    <source>
        <dbReference type="Proteomes" id="UP000178106"/>
    </source>
</evidence>